<name>A0A6J7HXB2_9ZZZZ</name>
<evidence type="ECO:0000313" key="2">
    <source>
        <dbReference type="EMBL" id="CAB4322580.1"/>
    </source>
</evidence>
<dbReference type="EMBL" id="CAFBNC010000003">
    <property type="protein sequence ID" value="CAB4921950.1"/>
    <property type="molecule type" value="Genomic_DNA"/>
</dbReference>
<gene>
    <name evidence="2" type="ORF">UFOPK1392_00315</name>
    <name evidence="3" type="ORF">UFOPK3733_00124</name>
</gene>
<keyword evidence="1" id="KW-0808">Transferase</keyword>
<protein>
    <submittedName>
        <fullName evidence="3">Unannotated protein</fullName>
    </submittedName>
</protein>
<evidence type="ECO:0000256" key="1">
    <source>
        <dbReference type="ARBA" id="ARBA00022679"/>
    </source>
</evidence>
<dbReference type="InterPro" id="IPR037359">
    <property type="entry name" value="NST/OST"/>
</dbReference>
<dbReference type="Gene3D" id="3.40.50.300">
    <property type="entry name" value="P-loop containing nucleotide triphosphate hydrolases"/>
    <property type="match status" value="1"/>
</dbReference>
<dbReference type="PANTHER" id="PTHR10605:SF56">
    <property type="entry name" value="BIFUNCTIONAL HEPARAN SULFATE N-DEACETYLASE_N-SULFOTRANSFERASE"/>
    <property type="match status" value="1"/>
</dbReference>
<dbReference type="SUPFAM" id="SSF52540">
    <property type="entry name" value="P-loop containing nucleoside triphosphate hydrolases"/>
    <property type="match status" value="1"/>
</dbReference>
<dbReference type="PANTHER" id="PTHR10605">
    <property type="entry name" value="HEPARAN SULFATE SULFOTRANSFERASE"/>
    <property type="match status" value="1"/>
</dbReference>
<dbReference type="AlphaFoldDB" id="A0A6J7HXB2"/>
<dbReference type="InterPro" id="IPR027417">
    <property type="entry name" value="P-loop_NTPase"/>
</dbReference>
<accession>A0A6J7HXB2</accession>
<proteinExistence type="predicted"/>
<evidence type="ECO:0000313" key="3">
    <source>
        <dbReference type="EMBL" id="CAB4921950.1"/>
    </source>
</evidence>
<reference evidence="3" key="1">
    <citation type="submission" date="2020-05" db="EMBL/GenBank/DDBJ databases">
        <authorList>
            <person name="Chiriac C."/>
            <person name="Salcher M."/>
            <person name="Ghai R."/>
            <person name="Kavagutti S V."/>
        </authorList>
    </citation>
    <scope>NUCLEOTIDE SEQUENCE</scope>
</reference>
<organism evidence="3">
    <name type="scientific">freshwater metagenome</name>
    <dbReference type="NCBI Taxonomy" id="449393"/>
    <lineage>
        <taxon>unclassified sequences</taxon>
        <taxon>metagenomes</taxon>
        <taxon>ecological metagenomes</taxon>
    </lineage>
</organism>
<dbReference type="GO" id="GO:0008146">
    <property type="term" value="F:sulfotransferase activity"/>
    <property type="evidence" value="ECO:0007669"/>
    <property type="project" value="InterPro"/>
</dbReference>
<dbReference type="EMBL" id="CAEMXZ010000008">
    <property type="protein sequence ID" value="CAB4322580.1"/>
    <property type="molecule type" value="Genomic_DNA"/>
</dbReference>
<sequence>MSIASLADRIRPRTRLRAARSHWSARRHALPDFLILGTQKGGTSSLFDYLTALPGVITSATKELHFFTKHSVSNFYDNHGLDWYRSQFPLRSELRQAGAITGEATPRYMYEPLAMTRIARDLPDSRWIVILREPIERAQSHYEMMTGFGKEQRSFTDALHDDLKVFIASTSTASASAPTRYDNLDYLERGIYTQQLSVIAGLRPGIPTLVLFSEHLFAGDPTSFSLLHSFLGLPEPEANRFPHSRRGQGTTTIDPIARERLATFFTENNAGLAELLQSDRFVTVDPTTWPDWVHRGHLPRAPSEDGLIV</sequence>